<dbReference type="Proteomes" id="UP001321018">
    <property type="component" value="Unassembled WGS sequence"/>
</dbReference>
<evidence type="ECO:0000313" key="2">
    <source>
        <dbReference type="Proteomes" id="UP001321018"/>
    </source>
</evidence>
<proteinExistence type="predicted"/>
<evidence type="ECO:0000313" key="1">
    <source>
        <dbReference type="EMBL" id="MCU4744469.1"/>
    </source>
</evidence>
<name>A0AAP3E536_9EURY</name>
<protein>
    <submittedName>
        <fullName evidence="1">Uncharacterized protein</fullName>
    </submittedName>
</protein>
<dbReference type="EMBL" id="JAOPKA010000029">
    <property type="protein sequence ID" value="MCU4744469.1"/>
    <property type="molecule type" value="Genomic_DNA"/>
</dbReference>
<comment type="caution">
    <text evidence="1">The sequence shown here is derived from an EMBL/GenBank/DDBJ whole genome shotgun (WGS) entry which is preliminary data.</text>
</comment>
<reference evidence="1" key="1">
    <citation type="submission" date="2022-09" db="EMBL/GenBank/DDBJ databases">
        <title>Enrichment on poylsaccharides allowed isolation of novel metabolic and taxonomic groups of Haloarchaea.</title>
        <authorList>
            <person name="Sorokin D.Y."/>
            <person name="Elcheninov A.G."/>
            <person name="Khizhniak T.V."/>
            <person name="Kolganova T.V."/>
            <person name="Kublanov I.V."/>
        </authorList>
    </citation>
    <scope>NUCLEOTIDE SEQUENCE</scope>
    <source>
        <strain evidence="1">AArc-xg1-1</strain>
    </source>
</reference>
<accession>A0AAP3E536</accession>
<gene>
    <name evidence="1" type="ORF">OB960_24160</name>
</gene>
<sequence>MSNLNDPRPPLPEWILEAYDILVTHATDVEDDCNTQAITRDTAVDILLTTDELTLEPEDTDYVLRRLLDRGYFYEVNDELRVTEPMD</sequence>
<organism evidence="1 2">
    <name type="scientific">Natronoglomus mannanivorans</name>
    <dbReference type="NCBI Taxonomy" id="2979990"/>
    <lineage>
        <taxon>Archaea</taxon>
        <taxon>Methanobacteriati</taxon>
        <taxon>Methanobacteriota</taxon>
        <taxon>Stenosarchaea group</taxon>
        <taxon>Halobacteria</taxon>
        <taxon>Halobacteriales</taxon>
        <taxon>Natrialbaceae</taxon>
        <taxon>Natronoglomus</taxon>
    </lineage>
</organism>
<dbReference type="RefSeq" id="WP_338006276.1">
    <property type="nucleotide sequence ID" value="NZ_JAOPKA010000029.1"/>
</dbReference>
<dbReference type="AlphaFoldDB" id="A0AAP3E536"/>